<reference evidence="1" key="1">
    <citation type="journal article" date="2021" name="PeerJ">
        <title>Extensive microbial diversity within the chicken gut microbiome revealed by metagenomics and culture.</title>
        <authorList>
            <person name="Gilroy R."/>
            <person name="Ravi A."/>
            <person name="Getino M."/>
            <person name="Pursley I."/>
            <person name="Horton D.L."/>
            <person name="Alikhan N.F."/>
            <person name="Baker D."/>
            <person name="Gharbi K."/>
            <person name="Hall N."/>
            <person name="Watson M."/>
            <person name="Adriaenssens E.M."/>
            <person name="Foster-Nyarko E."/>
            <person name="Jarju S."/>
            <person name="Secka A."/>
            <person name="Antonio M."/>
            <person name="Oren A."/>
            <person name="Chaudhuri R.R."/>
            <person name="La Ragione R."/>
            <person name="Hildebrand F."/>
            <person name="Pallen M.J."/>
        </authorList>
    </citation>
    <scope>NUCLEOTIDE SEQUENCE</scope>
    <source>
        <strain evidence="1">CHK156-179</strain>
    </source>
</reference>
<dbReference type="Proteomes" id="UP000824221">
    <property type="component" value="Unassembled WGS sequence"/>
</dbReference>
<accession>A0A9D2H0Q6</accession>
<organism evidence="1 2">
    <name type="scientific">Candidatus Gallimonas gallistercoris</name>
    <dbReference type="NCBI Taxonomy" id="2838602"/>
    <lineage>
        <taxon>Bacteria</taxon>
        <taxon>Bacillati</taxon>
        <taxon>Bacillota</taxon>
        <taxon>Clostridia</taxon>
        <taxon>Candidatus Gallimonas</taxon>
    </lineage>
</organism>
<evidence type="ECO:0000313" key="1">
    <source>
        <dbReference type="EMBL" id="HJA01764.1"/>
    </source>
</evidence>
<sequence length="79" mass="9110">MAKIVIKAEGFRLSLHFPVGLCLRLAPAMLKKKDEALHRFLKEHWREMRAILKECRKKCGKFAFVDIETADGETVKIVV</sequence>
<dbReference type="EMBL" id="DXAJ01000001">
    <property type="protein sequence ID" value="HJA01764.1"/>
    <property type="molecule type" value="Genomic_DNA"/>
</dbReference>
<evidence type="ECO:0000313" key="2">
    <source>
        <dbReference type="Proteomes" id="UP000824221"/>
    </source>
</evidence>
<reference evidence="1" key="2">
    <citation type="submission" date="2021-04" db="EMBL/GenBank/DDBJ databases">
        <authorList>
            <person name="Gilroy R."/>
        </authorList>
    </citation>
    <scope>NUCLEOTIDE SEQUENCE</scope>
    <source>
        <strain evidence="1">CHK156-179</strain>
    </source>
</reference>
<gene>
    <name evidence="1" type="ORF">H9797_00080</name>
</gene>
<name>A0A9D2H0Q6_9FIRM</name>
<comment type="caution">
    <text evidence="1">The sequence shown here is derived from an EMBL/GenBank/DDBJ whole genome shotgun (WGS) entry which is preliminary data.</text>
</comment>
<proteinExistence type="predicted"/>
<protein>
    <submittedName>
        <fullName evidence="1">Uncharacterized protein</fullName>
    </submittedName>
</protein>
<dbReference type="AlphaFoldDB" id="A0A9D2H0Q6"/>